<dbReference type="GO" id="GO:0016765">
    <property type="term" value="F:transferase activity, transferring alkyl or aryl (other than methyl) groups"/>
    <property type="evidence" value="ECO:0007669"/>
    <property type="project" value="InterPro"/>
</dbReference>
<keyword evidence="4 6" id="KW-1133">Transmembrane helix</keyword>
<dbReference type="OrthoDB" id="9811562at2"/>
<evidence type="ECO:0000256" key="6">
    <source>
        <dbReference type="SAM" id="Phobius"/>
    </source>
</evidence>
<dbReference type="GO" id="GO:0016020">
    <property type="term" value="C:membrane"/>
    <property type="evidence" value="ECO:0007669"/>
    <property type="project" value="UniProtKB-SubCell"/>
</dbReference>
<accession>A0A5B8VKX9</accession>
<proteinExistence type="predicted"/>
<evidence type="ECO:0000256" key="1">
    <source>
        <dbReference type="ARBA" id="ARBA00004141"/>
    </source>
</evidence>
<dbReference type="AlphaFoldDB" id="A0A5B8VKX9"/>
<dbReference type="PANTHER" id="PTHR42723:SF1">
    <property type="entry name" value="CHLOROPHYLL SYNTHASE, CHLOROPLASTIC"/>
    <property type="match status" value="1"/>
</dbReference>
<keyword evidence="8" id="KW-1185">Reference proteome</keyword>
<feature type="transmembrane region" description="Helical" evidence="6">
    <location>
        <begin position="119"/>
        <end position="138"/>
    </location>
</feature>
<evidence type="ECO:0000256" key="4">
    <source>
        <dbReference type="ARBA" id="ARBA00022989"/>
    </source>
</evidence>
<evidence type="ECO:0000313" key="7">
    <source>
        <dbReference type="EMBL" id="QEC70918.1"/>
    </source>
</evidence>
<dbReference type="KEGG" id="agi:FSB73_03730"/>
<feature type="transmembrane region" description="Helical" evidence="6">
    <location>
        <begin position="185"/>
        <end position="203"/>
    </location>
</feature>
<evidence type="ECO:0000313" key="8">
    <source>
        <dbReference type="Proteomes" id="UP000321291"/>
    </source>
</evidence>
<evidence type="ECO:0000256" key="2">
    <source>
        <dbReference type="ARBA" id="ARBA00022475"/>
    </source>
</evidence>
<dbReference type="Proteomes" id="UP000321291">
    <property type="component" value="Chromosome"/>
</dbReference>
<evidence type="ECO:0000256" key="3">
    <source>
        <dbReference type="ARBA" id="ARBA00022692"/>
    </source>
</evidence>
<sequence length="312" mass="35107">MLKGINAFIRLIRWPNLVFIFLTQVLFEFTVIVPAFHEAGKMPNLSGGYIYLLALSSVLIAAGGNIINDYFDINIDLVNKPGKVIISKYIHRHWAILWHILLSLAGVLLGLFIEFRTHAYLLGLTNLACVVLLFIYSIVLKRKPLSGNIVIALLTAWTVLVVTFSESNVLFAEGSALPLSKITRLTFLYAGFAFILALVREVIKDMEDVNGDSRYGCRTFPILFGLNAARIFVAVWLVVLLALLAIMTIYILQFGWWLSALYCILLLILPAIKLFKNLFKSRDGKDFHAMSSLVKWIMLAGILTMLFLVLHI</sequence>
<dbReference type="Pfam" id="PF01040">
    <property type="entry name" value="UbiA"/>
    <property type="match status" value="1"/>
</dbReference>
<feature type="transmembrane region" description="Helical" evidence="6">
    <location>
        <begin position="92"/>
        <end position="113"/>
    </location>
</feature>
<dbReference type="CDD" id="cd13961">
    <property type="entry name" value="PT_UbiA_DGGGPS"/>
    <property type="match status" value="1"/>
</dbReference>
<feature type="transmembrane region" description="Helical" evidence="6">
    <location>
        <begin position="145"/>
        <end position="165"/>
    </location>
</feature>
<feature type="transmembrane region" description="Helical" evidence="6">
    <location>
        <begin position="287"/>
        <end position="310"/>
    </location>
</feature>
<feature type="transmembrane region" description="Helical" evidence="6">
    <location>
        <begin position="48"/>
        <end position="71"/>
    </location>
</feature>
<organism evidence="7 8">
    <name type="scientific">Arachidicoccus ginsenosidivorans</name>
    <dbReference type="NCBI Taxonomy" id="496057"/>
    <lineage>
        <taxon>Bacteria</taxon>
        <taxon>Pseudomonadati</taxon>
        <taxon>Bacteroidota</taxon>
        <taxon>Chitinophagia</taxon>
        <taxon>Chitinophagales</taxon>
        <taxon>Chitinophagaceae</taxon>
        <taxon>Arachidicoccus</taxon>
    </lineage>
</organism>
<evidence type="ECO:0000256" key="5">
    <source>
        <dbReference type="ARBA" id="ARBA00023136"/>
    </source>
</evidence>
<protein>
    <submittedName>
        <fullName evidence="7">Ubiquinone biosynthesis protein UbiA</fullName>
    </submittedName>
</protein>
<gene>
    <name evidence="7" type="ORF">FSB73_03730</name>
</gene>
<dbReference type="InterPro" id="IPR000537">
    <property type="entry name" value="UbiA_prenyltransferase"/>
</dbReference>
<feature type="transmembrane region" description="Helical" evidence="6">
    <location>
        <begin position="256"/>
        <end position="275"/>
    </location>
</feature>
<dbReference type="InterPro" id="IPR050475">
    <property type="entry name" value="Prenyltransferase_related"/>
</dbReference>
<dbReference type="PANTHER" id="PTHR42723">
    <property type="entry name" value="CHLOROPHYLL SYNTHASE"/>
    <property type="match status" value="1"/>
</dbReference>
<dbReference type="Gene3D" id="1.10.357.140">
    <property type="entry name" value="UbiA prenyltransferase"/>
    <property type="match status" value="1"/>
</dbReference>
<name>A0A5B8VKX9_9BACT</name>
<dbReference type="Gene3D" id="1.20.120.1780">
    <property type="entry name" value="UbiA prenyltransferase"/>
    <property type="match status" value="1"/>
</dbReference>
<feature type="transmembrane region" description="Helical" evidence="6">
    <location>
        <begin position="12"/>
        <end position="36"/>
    </location>
</feature>
<keyword evidence="3 6" id="KW-0812">Transmembrane</keyword>
<keyword evidence="7" id="KW-0830">Ubiquinone</keyword>
<dbReference type="InterPro" id="IPR044878">
    <property type="entry name" value="UbiA_sf"/>
</dbReference>
<dbReference type="EMBL" id="CP042434">
    <property type="protein sequence ID" value="QEC70918.1"/>
    <property type="molecule type" value="Genomic_DNA"/>
</dbReference>
<keyword evidence="2" id="KW-1003">Cell membrane</keyword>
<keyword evidence="5 6" id="KW-0472">Membrane</keyword>
<dbReference type="RefSeq" id="WP_146780178.1">
    <property type="nucleotide sequence ID" value="NZ_CP042434.1"/>
</dbReference>
<reference evidence="7 8" key="1">
    <citation type="journal article" date="2017" name="Int. J. Syst. Evol. Microbiol.">
        <title>Arachidicoccus ginsenosidivorans sp. nov., with ginsenoside-converting activity isolated from ginseng cultivating soil.</title>
        <authorList>
            <person name="Siddiqi M.Z."/>
            <person name="Aslam Z."/>
            <person name="Im W.T."/>
        </authorList>
    </citation>
    <scope>NUCLEOTIDE SEQUENCE [LARGE SCALE GENOMIC DNA]</scope>
    <source>
        <strain evidence="7 8">Gsoil 809</strain>
    </source>
</reference>
<comment type="subcellular location">
    <subcellularLocation>
        <location evidence="1">Membrane</location>
        <topology evidence="1">Multi-pass membrane protein</topology>
    </subcellularLocation>
</comment>
<feature type="transmembrane region" description="Helical" evidence="6">
    <location>
        <begin position="224"/>
        <end position="250"/>
    </location>
</feature>